<dbReference type="AlphaFoldDB" id="A0A0N0U410"/>
<organism evidence="1 2">
    <name type="scientific">Melipona quadrifasciata</name>
    <dbReference type="NCBI Taxonomy" id="166423"/>
    <lineage>
        <taxon>Eukaryota</taxon>
        <taxon>Metazoa</taxon>
        <taxon>Ecdysozoa</taxon>
        <taxon>Arthropoda</taxon>
        <taxon>Hexapoda</taxon>
        <taxon>Insecta</taxon>
        <taxon>Pterygota</taxon>
        <taxon>Neoptera</taxon>
        <taxon>Endopterygota</taxon>
        <taxon>Hymenoptera</taxon>
        <taxon>Apocrita</taxon>
        <taxon>Aculeata</taxon>
        <taxon>Apoidea</taxon>
        <taxon>Anthophila</taxon>
        <taxon>Apidae</taxon>
        <taxon>Melipona</taxon>
    </lineage>
</organism>
<evidence type="ECO:0000313" key="2">
    <source>
        <dbReference type="Proteomes" id="UP000053105"/>
    </source>
</evidence>
<name>A0A0N0U410_9HYME</name>
<proteinExistence type="predicted"/>
<protein>
    <submittedName>
        <fullName evidence="1">Uncharacterized protein</fullName>
    </submittedName>
</protein>
<dbReference type="OrthoDB" id="7603018at2759"/>
<reference evidence="1 2" key="1">
    <citation type="submission" date="2015-07" db="EMBL/GenBank/DDBJ databases">
        <title>The genome of Melipona quadrifasciata.</title>
        <authorList>
            <person name="Pan H."/>
            <person name="Kapheim K."/>
        </authorList>
    </citation>
    <scope>NUCLEOTIDE SEQUENCE [LARGE SCALE GENOMIC DNA]</scope>
    <source>
        <strain evidence="1">0111107301</strain>
        <tissue evidence="1">Whole body</tissue>
    </source>
</reference>
<dbReference type="EMBL" id="KQ435841">
    <property type="protein sequence ID" value="KOX71302.1"/>
    <property type="molecule type" value="Genomic_DNA"/>
</dbReference>
<evidence type="ECO:0000313" key="1">
    <source>
        <dbReference type="EMBL" id="KOX71302.1"/>
    </source>
</evidence>
<keyword evidence="2" id="KW-1185">Reference proteome</keyword>
<gene>
    <name evidence="1" type="ORF">WN51_04614</name>
</gene>
<dbReference type="Proteomes" id="UP000053105">
    <property type="component" value="Unassembled WGS sequence"/>
</dbReference>
<accession>A0A0N0U410</accession>
<sequence>MGKSKNLLENEIVTLRKQSKTFTEIANIACIAINRKTIFPKTTENNTENRSPDSSIVRKGFVFVVQIILLEINYGNDTQISARTVKRRLEDFNLRGQNPKRNHCCILEIEKDDLHLLKLISIGQVKIVNGIRDENIKRILKEQNVEEGCKEPLFTN</sequence>